<sequence length="258" mass="28947">MQGWRQCLVQGGSRGIGLEFVKRLLALSHVDTVVATCRRPDESEDLQELQRQNSDRLHLYPLDLTSAASIKTAGETIRGEHQAPFHLVLNCAGFLHSAADRHLPEKSLPELDYQFMLRNFQKSIDRMPEMIPHSPALLASSLLKHDEHAILASISARIGSISDNRLGGWYSYRASKAAQNQFAVTLSHEFRRTHPNVTVLQMHPGTVATDLSKPFQSNVKSEKLFTTEFAVGQLLSNVLNRAEDPKEFSGRFYAWSVL</sequence>
<dbReference type="Pfam" id="PF00106">
    <property type="entry name" value="adh_short"/>
    <property type="match status" value="1"/>
</dbReference>
<dbReference type="InterPro" id="IPR051468">
    <property type="entry name" value="Fungal_SecMetab_SDRs"/>
</dbReference>
<dbReference type="GO" id="GO:0005737">
    <property type="term" value="C:cytoplasm"/>
    <property type="evidence" value="ECO:0000318"/>
    <property type="project" value="GO_Central"/>
</dbReference>
<dbReference type="KEGG" id="mbr:MONBRDRAFT_11730"/>
<dbReference type="PRINTS" id="PR00081">
    <property type="entry name" value="GDHRDH"/>
</dbReference>
<proteinExistence type="predicted"/>
<dbReference type="eggNOG" id="KOG1611">
    <property type="taxonomic scope" value="Eukaryota"/>
</dbReference>
<dbReference type="OMA" id="GWENNPG"/>
<dbReference type="InterPro" id="IPR002347">
    <property type="entry name" value="SDR_fam"/>
</dbReference>
<dbReference type="GO" id="GO:0016491">
    <property type="term" value="F:oxidoreductase activity"/>
    <property type="evidence" value="ECO:0000318"/>
    <property type="project" value="GO_Central"/>
</dbReference>
<dbReference type="CDD" id="cd05325">
    <property type="entry name" value="carb_red_sniffer_like_SDR_c"/>
    <property type="match status" value="1"/>
</dbReference>
<evidence type="ECO:0000313" key="2">
    <source>
        <dbReference type="Proteomes" id="UP000001357"/>
    </source>
</evidence>
<gene>
    <name evidence="1" type="ORF">MONBRDRAFT_11730</name>
</gene>
<dbReference type="GeneID" id="5894769"/>
<name>A9VA45_MONBE</name>
<accession>A9VA45</accession>
<evidence type="ECO:0000313" key="1">
    <source>
        <dbReference type="EMBL" id="EDQ85664.1"/>
    </source>
</evidence>
<dbReference type="Proteomes" id="UP000001357">
    <property type="component" value="Unassembled WGS sequence"/>
</dbReference>
<dbReference type="SUPFAM" id="SSF51735">
    <property type="entry name" value="NAD(P)-binding Rossmann-fold domains"/>
    <property type="match status" value="1"/>
</dbReference>
<dbReference type="InterPro" id="IPR036291">
    <property type="entry name" value="NAD(P)-bd_dom_sf"/>
</dbReference>
<dbReference type="InParanoid" id="A9VA45"/>
<dbReference type="PANTHER" id="PTHR43544">
    <property type="entry name" value="SHORT-CHAIN DEHYDROGENASE/REDUCTASE"/>
    <property type="match status" value="1"/>
</dbReference>
<reference evidence="1 2" key="1">
    <citation type="journal article" date="2008" name="Nature">
        <title>The genome of the choanoflagellate Monosiga brevicollis and the origin of metazoans.</title>
        <authorList>
            <consortium name="JGI Sequencing"/>
            <person name="King N."/>
            <person name="Westbrook M.J."/>
            <person name="Young S.L."/>
            <person name="Kuo A."/>
            <person name="Abedin M."/>
            <person name="Chapman J."/>
            <person name="Fairclough S."/>
            <person name="Hellsten U."/>
            <person name="Isogai Y."/>
            <person name="Letunic I."/>
            <person name="Marr M."/>
            <person name="Pincus D."/>
            <person name="Putnam N."/>
            <person name="Rokas A."/>
            <person name="Wright K.J."/>
            <person name="Zuzow R."/>
            <person name="Dirks W."/>
            <person name="Good M."/>
            <person name="Goodstein D."/>
            <person name="Lemons D."/>
            <person name="Li W."/>
            <person name="Lyons J.B."/>
            <person name="Morris A."/>
            <person name="Nichols S."/>
            <person name="Richter D.J."/>
            <person name="Salamov A."/>
            <person name="Bork P."/>
            <person name="Lim W.A."/>
            <person name="Manning G."/>
            <person name="Miller W.T."/>
            <person name="McGinnis W."/>
            <person name="Shapiro H."/>
            <person name="Tjian R."/>
            <person name="Grigoriev I.V."/>
            <person name="Rokhsar D."/>
        </authorList>
    </citation>
    <scope>NUCLEOTIDE SEQUENCE [LARGE SCALE GENOMIC DNA]</scope>
    <source>
        <strain evidence="2">MX1 / ATCC 50154</strain>
    </source>
</reference>
<dbReference type="Gene3D" id="3.40.50.720">
    <property type="entry name" value="NAD(P)-binding Rossmann-like Domain"/>
    <property type="match status" value="1"/>
</dbReference>
<dbReference type="AlphaFoldDB" id="A9VA45"/>
<dbReference type="PANTHER" id="PTHR43544:SF12">
    <property type="entry name" value="NAD(P)-BINDING ROSSMANN-FOLD SUPERFAMILY PROTEIN"/>
    <property type="match status" value="1"/>
</dbReference>
<keyword evidence="2" id="KW-1185">Reference proteome</keyword>
<dbReference type="EMBL" id="CH991572">
    <property type="protein sequence ID" value="EDQ85664.1"/>
    <property type="molecule type" value="Genomic_DNA"/>
</dbReference>
<organism evidence="1 2">
    <name type="scientific">Monosiga brevicollis</name>
    <name type="common">Choanoflagellate</name>
    <dbReference type="NCBI Taxonomy" id="81824"/>
    <lineage>
        <taxon>Eukaryota</taxon>
        <taxon>Choanoflagellata</taxon>
        <taxon>Craspedida</taxon>
        <taxon>Salpingoecidae</taxon>
        <taxon>Monosiga</taxon>
    </lineage>
</organism>
<dbReference type="RefSeq" id="XP_001749613.1">
    <property type="nucleotide sequence ID" value="XM_001749561.1"/>
</dbReference>
<protein>
    <submittedName>
        <fullName evidence="1">Uncharacterized protein</fullName>
    </submittedName>
</protein>